<accession>A0A3B0TWE4</accession>
<dbReference type="SUPFAM" id="SSF141371">
    <property type="entry name" value="PilZ domain-like"/>
    <property type="match status" value="1"/>
</dbReference>
<dbReference type="GO" id="GO:0035438">
    <property type="term" value="F:cyclic-di-GMP binding"/>
    <property type="evidence" value="ECO:0007669"/>
    <property type="project" value="InterPro"/>
</dbReference>
<name>A0A3B0TWE4_9ZZZZ</name>
<organism evidence="2">
    <name type="scientific">hydrothermal vent metagenome</name>
    <dbReference type="NCBI Taxonomy" id="652676"/>
    <lineage>
        <taxon>unclassified sequences</taxon>
        <taxon>metagenomes</taxon>
        <taxon>ecological metagenomes</taxon>
    </lineage>
</organism>
<dbReference type="AlphaFoldDB" id="A0A3B0TWE4"/>
<dbReference type="Gene3D" id="2.40.10.220">
    <property type="entry name" value="predicted glycosyltransferase like domains"/>
    <property type="match status" value="1"/>
</dbReference>
<feature type="domain" description="PilZ" evidence="1">
    <location>
        <begin position="3"/>
        <end position="102"/>
    </location>
</feature>
<dbReference type="EMBL" id="UOEN01000132">
    <property type="protein sequence ID" value="VAW12894.1"/>
    <property type="molecule type" value="Genomic_DNA"/>
</dbReference>
<sequence>MKKRKVKRIECLVPVEGKEGGLFDQTRVVDFSKGGVGFVSDHEIPVNQEIAIEFDLKEDEEPAFVIGKVRWVTPILGSDKFRIGLIFDDVLRGSKTRLDKYFKKEKNDD</sequence>
<gene>
    <name evidence="2" type="ORF">MNBD_BACTEROID05-1264</name>
</gene>
<evidence type="ECO:0000259" key="1">
    <source>
        <dbReference type="Pfam" id="PF07238"/>
    </source>
</evidence>
<evidence type="ECO:0000313" key="2">
    <source>
        <dbReference type="EMBL" id="VAW12894.1"/>
    </source>
</evidence>
<dbReference type="InterPro" id="IPR009875">
    <property type="entry name" value="PilZ_domain"/>
</dbReference>
<proteinExistence type="predicted"/>
<reference evidence="2" key="1">
    <citation type="submission" date="2018-06" db="EMBL/GenBank/DDBJ databases">
        <authorList>
            <person name="Zhirakovskaya E."/>
        </authorList>
    </citation>
    <scope>NUCLEOTIDE SEQUENCE</scope>
</reference>
<dbReference type="Pfam" id="PF07238">
    <property type="entry name" value="PilZ"/>
    <property type="match status" value="1"/>
</dbReference>
<protein>
    <recommendedName>
        <fullName evidence="1">PilZ domain-containing protein</fullName>
    </recommendedName>
</protein>